<evidence type="ECO:0000256" key="1">
    <source>
        <dbReference type="ARBA" id="ARBA00004141"/>
    </source>
</evidence>
<evidence type="ECO:0000256" key="4">
    <source>
        <dbReference type="ARBA" id="ARBA00023136"/>
    </source>
</evidence>
<accession>A0A1W1I2E0</accession>
<dbReference type="OrthoDB" id="9769739at2"/>
<reference evidence="7 8" key="1">
    <citation type="submission" date="2017-03" db="EMBL/GenBank/DDBJ databases">
        <authorList>
            <person name="Afonso C.L."/>
            <person name="Miller P.J."/>
            <person name="Scott M.A."/>
            <person name="Spackman E."/>
            <person name="Goraichik I."/>
            <person name="Dimitrov K.M."/>
            <person name="Suarez D.L."/>
            <person name="Swayne D.E."/>
        </authorList>
    </citation>
    <scope>NUCLEOTIDE SEQUENCE [LARGE SCALE GENOMIC DNA]</scope>
    <source>
        <strain evidence="7">Genome sequencing of Nitrospira japonica strain NJ11</strain>
    </source>
</reference>
<dbReference type="Pfam" id="PF00916">
    <property type="entry name" value="Sulfate_transp"/>
    <property type="match status" value="1"/>
</dbReference>
<keyword evidence="8" id="KW-1185">Reference proteome</keyword>
<evidence type="ECO:0000256" key="5">
    <source>
        <dbReference type="SAM" id="Phobius"/>
    </source>
</evidence>
<dbReference type="STRING" id="1325564.NSJP_0980"/>
<keyword evidence="2 5" id="KW-0812">Transmembrane</keyword>
<dbReference type="PANTHER" id="PTHR11814">
    <property type="entry name" value="SULFATE TRANSPORTER"/>
    <property type="match status" value="1"/>
</dbReference>
<dbReference type="InterPro" id="IPR001902">
    <property type="entry name" value="SLC26A/SulP_fam"/>
</dbReference>
<proteinExistence type="predicted"/>
<evidence type="ECO:0000313" key="8">
    <source>
        <dbReference type="Proteomes" id="UP000192042"/>
    </source>
</evidence>
<keyword evidence="3 5" id="KW-1133">Transmembrane helix</keyword>
<feature type="transmembrane region" description="Helical" evidence="5">
    <location>
        <begin position="91"/>
        <end position="108"/>
    </location>
</feature>
<feature type="transmembrane region" description="Helical" evidence="5">
    <location>
        <begin position="248"/>
        <end position="270"/>
    </location>
</feature>
<feature type="transmembrane region" description="Helical" evidence="5">
    <location>
        <begin position="20"/>
        <end position="42"/>
    </location>
</feature>
<name>A0A1W1I2E0_9BACT</name>
<evidence type="ECO:0000256" key="3">
    <source>
        <dbReference type="ARBA" id="ARBA00022989"/>
    </source>
</evidence>
<dbReference type="KEGG" id="nja:NSJP_0980"/>
<dbReference type="GO" id="GO:0055085">
    <property type="term" value="P:transmembrane transport"/>
    <property type="evidence" value="ECO:0007669"/>
    <property type="project" value="InterPro"/>
</dbReference>
<dbReference type="Proteomes" id="UP000192042">
    <property type="component" value="Chromosome I"/>
</dbReference>
<feature type="transmembrane region" description="Helical" evidence="5">
    <location>
        <begin position="334"/>
        <end position="364"/>
    </location>
</feature>
<dbReference type="AlphaFoldDB" id="A0A1W1I2E0"/>
<protein>
    <submittedName>
        <fullName evidence="7">Sulphate transporter</fullName>
    </submittedName>
</protein>
<dbReference type="GO" id="GO:0016020">
    <property type="term" value="C:membrane"/>
    <property type="evidence" value="ECO:0007669"/>
    <property type="project" value="UniProtKB-SubCell"/>
</dbReference>
<keyword evidence="4 5" id="KW-0472">Membrane</keyword>
<feature type="domain" description="SLC26A/SulP transporter" evidence="6">
    <location>
        <begin position="15"/>
        <end position="389"/>
    </location>
</feature>
<dbReference type="EMBL" id="LT828648">
    <property type="protein sequence ID" value="SLM47152.1"/>
    <property type="molecule type" value="Genomic_DNA"/>
</dbReference>
<feature type="transmembrane region" description="Helical" evidence="5">
    <location>
        <begin position="177"/>
        <end position="196"/>
    </location>
</feature>
<feature type="transmembrane region" description="Helical" evidence="5">
    <location>
        <begin position="202"/>
        <end position="227"/>
    </location>
</feature>
<organism evidence="7 8">
    <name type="scientific">Nitrospira japonica</name>
    <dbReference type="NCBI Taxonomy" id="1325564"/>
    <lineage>
        <taxon>Bacteria</taxon>
        <taxon>Pseudomonadati</taxon>
        <taxon>Nitrospirota</taxon>
        <taxon>Nitrospiria</taxon>
        <taxon>Nitrospirales</taxon>
        <taxon>Nitrospiraceae</taxon>
        <taxon>Nitrospira</taxon>
    </lineage>
</organism>
<gene>
    <name evidence="7" type="ORF">NSJP_0980</name>
</gene>
<dbReference type="InterPro" id="IPR011547">
    <property type="entry name" value="SLC26A/SulP_dom"/>
</dbReference>
<feature type="transmembrane region" description="Helical" evidence="5">
    <location>
        <begin position="48"/>
        <end position="79"/>
    </location>
</feature>
<feature type="transmembrane region" description="Helical" evidence="5">
    <location>
        <begin position="290"/>
        <end position="313"/>
    </location>
</feature>
<sequence>MTSQAFRLQFRWETFNHDLLASVVVFLVALPLCMGIAVASGAPPATGIITGIVGGLVAGALAGCPLQVSGPAAGLTVIVYEIIHEQGMERLALIIVLAGIIQMNWAWLQLGQWFRAVSPAVVHGMLAGIGVLICASQFHIMIDDLPKGSGLENLATLPSAIWKGLVQDDSAPMNHHLAARIGVLTIVGIVMWNLYAPRTLKALPSVLIGVSLATVTTALLGLDIAHIKVRDNLLTIINPPTLDSMRHLLDPAILGEALALALIASVETLLSATAVDQLHHGPRTRYNRELFAQGTGNLLCGFLGVLPMTGVIVRSAANVEAGARSRASAMMHGGWLLLFVSFLPFILRLIPTASLGAVLVFTGYKLMNVEVVRELRRHGSSEVLIYAATLGTIVVTNLLTGVLVGVGLALAKLLYTTQNLDASLERDPSTGRLMLNLQGIATFVSLPRLATALEAVPPSTDLEVRFSSLRHIDHACLQLLESWAKLHTASGGRVDLDWDKLNGLSYHARKDVRAATGWRKWIY</sequence>
<evidence type="ECO:0000313" key="7">
    <source>
        <dbReference type="EMBL" id="SLM47152.1"/>
    </source>
</evidence>
<evidence type="ECO:0000259" key="6">
    <source>
        <dbReference type="Pfam" id="PF00916"/>
    </source>
</evidence>
<feature type="transmembrane region" description="Helical" evidence="5">
    <location>
        <begin position="120"/>
        <end position="142"/>
    </location>
</feature>
<evidence type="ECO:0000256" key="2">
    <source>
        <dbReference type="ARBA" id="ARBA00022692"/>
    </source>
</evidence>
<comment type="subcellular location">
    <subcellularLocation>
        <location evidence="1">Membrane</location>
        <topology evidence="1">Multi-pass membrane protein</topology>
    </subcellularLocation>
</comment>
<feature type="transmembrane region" description="Helical" evidence="5">
    <location>
        <begin position="384"/>
        <end position="410"/>
    </location>
</feature>
<dbReference type="RefSeq" id="WP_080885732.1">
    <property type="nucleotide sequence ID" value="NZ_LT828648.1"/>
</dbReference>